<feature type="binding site" evidence="10">
    <location>
        <begin position="184"/>
        <end position="185"/>
    </location>
    <ligand>
        <name>substrate</name>
    </ligand>
</feature>
<proteinExistence type="inferred from homology"/>
<dbReference type="EMBL" id="MWBQ01000208">
    <property type="protein sequence ID" value="OQA54511.1"/>
    <property type="molecule type" value="Genomic_DNA"/>
</dbReference>
<dbReference type="GO" id="GO:0009117">
    <property type="term" value="P:nucleotide metabolic process"/>
    <property type="evidence" value="ECO:0007669"/>
    <property type="project" value="UniProtKB-KW"/>
</dbReference>
<dbReference type="HAMAP" id="MF_01405">
    <property type="entry name" value="Non_canon_purine_NTPase"/>
    <property type="match status" value="1"/>
</dbReference>
<evidence type="ECO:0000256" key="11">
    <source>
        <dbReference type="RuleBase" id="RU003781"/>
    </source>
</evidence>
<dbReference type="Pfam" id="PF01725">
    <property type="entry name" value="Ham1p_like"/>
    <property type="match status" value="1"/>
</dbReference>
<feature type="binding site" evidence="10">
    <location>
        <position position="179"/>
    </location>
    <ligand>
        <name>substrate</name>
    </ligand>
</feature>
<dbReference type="SUPFAM" id="SSF52972">
    <property type="entry name" value="ITPase-like"/>
    <property type="match status" value="1"/>
</dbReference>
<evidence type="ECO:0000256" key="3">
    <source>
        <dbReference type="ARBA" id="ARBA00022723"/>
    </source>
</evidence>
<dbReference type="NCBIfam" id="TIGR00042">
    <property type="entry name" value="RdgB/HAM1 family non-canonical purine NTP pyrophosphatase"/>
    <property type="match status" value="1"/>
</dbReference>
<dbReference type="InterPro" id="IPR020922">
    <property type="entry name" value="dITP/XTP_pyrophosphatase"/>
</dbReference>
<comment type="catalytic activity">
    <reaction evidence="10">
        <text>ITP + H2O = IMP + diphosphate + H(+)</text>
        <dbReference type="Rhea" id="RHEA:29399"/>
        <dbReference type="ChEBI" id="CHEBI:15377"/>
        <dbReference type="ChEBI" id="CHEBI:15378"/>
        <dbReference type="ChEBI" id="CHEBI:33019"/>
        <dbReference type="ChEBI" id="CHEBI:58053"/>
        <dbReference type="ChEBI" id="CHEBI:61402"/>
        <dbReference type="EC" id="3.6.1.66"/>
    </reaction>
</comment>
<dbReference type="FunFam" id="3.90.950.10:FF:000001">
    <property type="entry name" value="dITP/XTP pyrophosphatase"/>
    <property type="match status" value="1"/>
</dbReference>
<feature type="binding site" evidence="10">
    <location>
        <position position="75"/>
    </location>
    <ligand>
        <name>substrate</name>
    </ligand>
</feature>
<feature type="binding site" evidence="10">
    <location>
        <begin position="156"/>
        <end position="159"/>
    </location>
    <ligand>
        <name>substrate</name>
    </ligand>
</feature>
<comment type="caution">
    <text evidence="12">The sequence shown here is derived from an EMBL/GenBank/DDBJ whole genome shotgun (WGS) entry which is preliminary data.</text>
</comment>
<evidence type="ECO:0000313" key="12">
    <source>
        <dbReference type="EMBL" id="OQA54511.1"/>
    </source>
</evidence>
<dbReference type="PANTHER" id="PTHR11067:SF9">
    <property type="entry name" value="INOSINE TRIPHOSPHATE PYROPHOSPHATASE"/>
    <property type="match status" value="1"/>
</dbReference>
<accession>A0A1V5SK01</accession>
<evidence type="ECO:0000256" key="4">
    <source>
        <dbReference type="ARBA" id="ARBA00022741"/>
    </source>
</evidence>
<comment type="caution">
    <text evidence="10">Lacks conserved residue(s) required for the propagation of feature annotation.</text>
</comment>
<evidence type="ECO:0000256" key="5">
    <source>
        <dbReference type="ARBA" id="ARBA00022801"/>
    </source>
</evidence>
<evidence type="ECO:0000256" key="8">
    <source>
        <dbReference type="ARBA" id="ARBA00051875"/>
    </source>
</evidence>
<dbReference type="Proteomes" id="UP000485569">
    <property type="component" value="Unassembled WGS sequence"/>
</dbReference>
<comment type="cofactor">
    <cofactor evidence="10">
        <name>Mg(2+)</name>
        <dbReference type="ChEBI" id="CHEBI:18420"/>
    </cofactor>
    <text evidence="10">Binds 1 Mg(2+) ion per subunit.</text>
</comment>
<evidence type="ECO:0000256" key="7">
    <source>
        <dbReference type="ARBA" id="ARBA00023080"/>
    </source>
</evidence>
<feature type="binding site" evidence="10">
    <location>
        <begin position="12"/>
        <end position="17"/>
    </location>
    <ligand>
        <name>substrate</name>
    </ligand>
</feature>
<evidence type="ECO:0000256" key="1">
    <source>
        <dbReference type="ARBA" id="ARBA00008023"/>
    </source>
</evidence>
<keyword evidence="5 10" id="KW-0378">Hydrolase</keyword>
<dbReference type="GO" id="GO:0036220">
    <property type="term" value="F:ITP diphosphatase activity"/>
    <property type="evidence" value="ECO:0007669"/>
    <property type="project" value="UniProtKB-UniRule"/>
</dbReference>
<feature type="active site" description="Proton acceptor" evidence="10">
    <location>
        <position position="74"/>
    </location>
</feature>
<dbReference type="GO" id="GO:0036222">
    <property type="term" value="F:XTP diphosphatase activity"/>
    <property type="evidence" value="ECO:0007669"/>
    <property type="project" value="UniProtKB-UniRule"/>
</dbReference>
<comment type="catalytic activity">
    <reaction evidence="8 10">
        <text>dITP + H2O = dIMP + diphosphate + H(+)</text>
        <dbReference type="Rhea" id="RHEA:28342"/>
        <dbReference type="ChEBI" id="CHEBI:15377"/>
        <dbReference type="ChEBI" id="CHEBI:15378"/>
        <dbReference type="ChEBI" id="CHEBI:33019"/>
        <dbReference type="ChEBI" id="CHEBI:61194"/>
        <dbReference type="ChEBI" id="CHEBI:61382"/>
        <dbReference type="EC" id="3.6.1.66"/>
    </reaction>
</comment>
<dbReference type="InterPro" id="IPR002637">
    <property type="entry name" value="RdgB/HAM1"/>
</dbReference>
<evidence type="ECO:0000256" key="2">
    <source>
        <dbReference type="ARBA" id="ARBA00011738"/>
    </source>
</evidence>
<dbReference type="GO" id="GO:0005829">
    <property type="term" value="C:cytosol"/>
    <property type="evidence" value="ECO:0007669"/>
    <property type="project" value="TreeGrafter"/>
</dbReference>
<feature type="binding site" evidence="10">
    <location>
        <position position="74"/>
    </location>
    <ligand>
        <name>Mg(2+)</name>
        <dbReference type="ChEBI" id="CHEBI:18420"/>
    </ligand>
</feature>
<comment type="function">
    <text evidence="10">Pyrophosphatase that catalyzes the hydrolysis of nucleoside triphosphates to their monophosphate derivatives, with a high preference for the non-canonical purine nucleotides XTP (xanthosine triphosphate), dITP (deoxyinosine triphosphate) and ITP. Seems to function as a house-cleaning enzyme that removes non-canonical purine nucleotides from the nucleotide pool, thus preventing their incorporation into DNA/RNA and avoiding chromosomal lesions.</text>
</comment>
<name>A0A1V5SK01_9BACT</name>
<organism evidence="12">
    <name type="scientific">Candidatus Atribacter allofermentans</name>
    <dbReference type="NCBI Taxonomy" id="1852833"/>
    <lineage>
        <taxon>Bacteria</taxon>
        <taxon>Pseudomonadati</taxon>
        <taxon>Atribacterota</taxon>
        <taxon>Atribacteria</taxon>
        <taxon>Atribacterales</taxon>
        <taxon>Atribacteraceae</taxon>
        <taxon>Atribacter</taxon>
    </lineage>
</organism>
<gene>
    <name evidence="12" type="primary">rdgB</name>
    <name evidence="12" type="ORF">BWY41_02026</name>
</gene>
<evidence type="ECO:0000256" key="9">
    <source>
        <dbReference type="ARBA" id="ARBA00052017"/>
    </source>
</evidence>
<evidence type="ECO:0000256" key="6">
    <source>
        <dbReference type="ARBA" id="ARBA00022842"/>
    </source>
</evidence>
<keyword evidence="6 10" id="KW-0460">Magnesium</keyword>
<protein>
    <recommendedName>
        <fullName evidence="10">dITP/XTP pyrophosphatase</fullName>
        <ecNumber evidence="10">3.6.1.66</ecNumber>
    </recommendedName>
    <alternativeName>
        <fullName evidence="10">Non-canonical purine NTP pyrophosphatase</fullName>
    </alternativeName>
    <alternativeName>
        <fullName evidence="10">Non-standard purine NTP pyrophosphatase</fullName>
    </alternativeName>
    <alternativeName>
        <fullName evidence="10">Nucleoside-triphosphate diphosphatase</fullName>
    </alternativeName>
    <alternativeName>
        <fullName evidence="10">Nucleoside-triphosphate pyrophosphatase</fullName>
        <shortName evidence="10">NTPase</shortName>
    </alternativeName>
</protein>
<dbReference type="EC" id="3.6.1.66" evidence="10"/>
<keyword evidence="4 10" id="KW-0547">Nucleotide-binding</keyword>
<dbReference type="AlphaFoldDB" id="A0A1V5SK01"/>
<dbReference type="GO" id="GO:0035870">
    <property type="term" value="F:dITP diphosphatase activity"/>
    <property type="evidence" value="ECO:0007669"/>
    <property type="project" value="UniProtKB-UniRule"/>
</dbReference>
<comment type="similarity">
    <text evidence="1 10 11">Belongs to the HAM1 NTPase family.</text>
</comment>
<dbReference type="InterPro" id="IPR029001">
    <property type="entry name" value="ITPase-like_fam"/>
</dbReference>
<evidence type="ECO:0000256" key="10">
    <source>
        <dbReference type="HAMAP-Rule" id="MF_01405"/>
    </source>
</evidence>
<dbReference type="CDD" id="cd00515">
    <property type="entry name" value="HAM1"/>
    <property type="match status" value="1"/>
</dbReference>
<dbReference type="GO" id="GO:0000166">
    <property type="term" value="F:nucleotide binding"/>
    <property type="evidence" value="ECO:0007669"/>
    <property type="project" value="UniProtKB-KW"/>
</dbReference>
<comment type="subunit">
    <text evidence="2 10">Homodimer.</text>
</comment>
<dbReference type="PANTHER" id="PTHR11067">
    <property type="entry name" value="INOSINE TRIPHOSPHATE PYROPHOSPHATASE/HAM1 PROTEIN"/>
    <property type="match status" value="1"/>
</dbReference>
<dbReference type="GO" id="GO:0046872">
    <property type="term" value="F:metal ion binding"/>
    <property type="evidence" value="ECO:0007669"/>
    <property type="project" value="UniProtKB-KW"/>
</dbReference>
<dbReference type="GO" id="GO:0017111">
    <property type="term" value="F:ribonucleoside triphosphate phosphatase activity"/>
    <property type="evidence" value="ECO:0007669"/>
    <property type="project" value="InterPro"/>
</dbReference>
<keyword evidence="7 10" id="KW-0546">Nucleotide metabolism</keyword>
<reference evidence="12" key="1">
    <citation type="submission" date="2017-02" db="EMBL/GenBank/DDBJ databases">
        <title>Delving into the versatile metabolic prowess of the omnipresent phylum Bacteroidetes.</title>
        <authorList>
            <person name="Nobu M.K."/>
            <person name="Mei R."/>
            <person name="Narihiro T."/>
            <person name="Kuroda K."/>
            <person name="Liu W.-T."/>
        </authorList>
    </citation>
    <scope>NUCLEOTIDE SEQUENCE</scope>
    <source>
        <strain evidence="12">ADurb.Bin276</strain>
    </source>
</reference>
<keyword evidence="3 10" id="KW-0479">Metal-binding</keyword>
<dbReference type="Gene3D" id="3.90.950.10">
    <property type="match status" value="1"/>
</dbReference>
<sequence length="200" mass="22175">MKPASRLIYILSKNSGKIKEINAILSSYSISVRSLFQDFSFEEVAETGSSYAENALLKAHHGFKISENICIGEDSGLEVDALDGAPGLFSARFGGETLDSKEKNKQILELLKKVPQDQRSACFVCVVALVWEKSEKIFEGRCPGLISQESRGSSGFGYDPIFILPPYQKTFAELGENIKNRLSHRAIAFRKLAEFLLSNM</sequence>
<comment type="catalytic activity">
    <reaction evidence="9 10">
        <text>XTP + H2O = XMP + diphosphate + H(+)</text>
        <dbReference type="Rhea" id="RHEA:28610"/>
        <dbReference type="ChEBI" id="CHEBI:15377"/>
        <dbReference type="ChEBI" id="CHEBI:15378"/>
        <dbReference type="ChEBI" id="CHEBI:33019"/>
        <dbReference type="ChEBI" id="CHEBI:57464"/>
        <dbReference type="ChEBI" id="CHEBI:61314"/>
        <dbReference type="EC" id="3.6.1.66"/>
    </reaction>
</comment>
<dbReference type="GO" id="GO:0009146">
    <property type="term" value="P:purine nucleoside triphosphate catabolic process"/>
    <property type="evidence" value="ECO:0007669"/>
    <property type="project" value="UniProtKB-UniRule"/>
</dbReference>